<evidence type="ECO:0000256" key="1">
    <source>
        <dbReference type="ARBA" id="ARBA00009237"/>
    </source>
</evidence>
<dbReference type="GO" id="GO:0022848">
    <property type="term" value="F:acetylcholine-gated monoatomic cation-selective channel activity"/>
    <property type="evidence" value="ECO:0007669"/>
    <property type="project" value="InterPro"/>
</dbReference>
<feature type="transmembrane region" description="Helical" evidence="17">
    <location>
        <begin position="128"/>
        <end position="150"/>
    </location>
</feature>
<keyword evidence="8 17" id="KW-0406">Ion transport</keyword>
<evidence type="ECO:0000313" key="20">
    <source>
        <dbReference type="EMBL" id="PAV81373.1"/>
    </source>
</evidence>
<feature type="transmembrane region" description="Helical" evidence="17">
    <location>
        <begin position="681"/>
        <end position="701"/>
    </location>
</feature>
<evidence type="ECO:0000256" key="9">
    <source>
        <dbReference type="ARBA" id="ARBA00023136"/>
    </source>
</evidence>
<evidence type="ECO:0000256" key="10">
    <source>
        <dbReference type="ARBA" id="ARBA00023157"/>
    </source>
</evidence>
<evidence type="ECO:0008006" key="22">
    <source>
        <dbReference type="Google" id="ProtNLM"/>
    </source>
</evidence>
<dbReference type="PANTHER" id="PTHR18945">
    <property type="entry name" value="NEUROTRANSMITTER GATED ION CHANNEL"/>
    <property type="match status" value="1"/>
</dbReference>
<dbReference type="PRINTS" id="PR00254">
    <property type="entry name" value="NICOTINICR"/>
</dbReference>
<evidence type="ECO:0000256" key="2">
    <source>
        <dbReference type="ARBA" id="ARBA00022448"/>
    </source>
</evidence>
<dbReference type="PROSITE" id="PS00236">
    <property type="entry name" value="NEUROTR_ION_CHANNEL"/>
    <property type="match status" value="1"/>
</dbReference>
<feature type="transmembrane region" description="Helical" evidence="17">
    <location>
        <begin position="501"/>
        <end position="524"/>
    </location>
</feature>
<organism evidence="20 21">
    <name type="scientific">Diploscapter pachys</name>
    <dbReference type="NCBI Taxonomy" id="2018661"/>
    <lineage>
        <taxon>Eukaryota</taxon>
        <taxon>Metazoa</taxon>
        <taxon>Ecdysozoa</taxon>
        <taxon>Nematoda</taxon>
        <taxon>Chromadorea</taxon>
        <taxon>Rhabditida</taxon>
        <taxon>Rhabditina</taxon>
        <taxon>Rhabditomorpha</taxon>
        <taxon>Rhabditoidea</taxon>
        <taxon>Rhabditidae</taxon>
        <taxon>Diploscapter</taxon>
    </lineage>
</organism>
<dbReference type="SUPFAM" id="SSF90112">
    <property type="entry name" value="Neurotransmitter-gated ion-channel transmembrane pore"/>
    <property type="match status" value="1"/>
</dbReference>
<feature type="transmembrane region" description="Helical" evidence="17">
    <location>
        <begin position="40"/>
        <end position="59"/>
    </location>
</feature>
<dbReference type="GO" id="GO:0045211">
    <property type="term" value="C:postsynaptic membrane"/>
    <property type="evidence" value="ECO:0007669"/>
    <property type="project" value="UniProtKB-SubCell"/>
</dbReference>
<keyword evidence="21" id="KW-1185">Reference proteome</keyword>
<dbReference type="InterPro" id="IPR002394">
    <property type="entry name" value="Nicotinic_acetylcholine_rcpt"/>
</dbReference>
<evidence type="ECO:0000256" key="15">
    <source>
        <dbReference type="ARBA" id="ARBA00023303"/>
    </source>
</evidence>
<keyword evidence="4 17" id="KW-0812">Transmembrane</keyword>
<dbReference type="OrthoDB" id="5975154at2759"/>
<feature type="transmembrane region" description="Helical" evidence="17">
    <location>
        <begin position="439"/>
        <end position="459"/>
    </location>
</feature>
<evidence type="ECO:0000256" key="6">
    <source>
        <dbReference type="ARBA" id="ARBA00022989"/>
    </source>
</evidence>
<evidence type="ECO:0000313" key="21">
    <source>
        <dbReference type="Proteomes" id="UP000218231"/>
    </source>
</evidence>
<dbReference type="EMBL" id="LIAE01007184">
    <property type="protein sequence ID" value="PAV81373.1"/>
    <property type="molecule type" value="Genomic_DNA"/>
</dbReference>
<proteinExistence type="inferred from homology"/>
<comment type="caution">
    <text evidence="20">The sequence shown here is derived from an EMBL/GenBank/DDBJ whole genome shotgun (WGS) entry which is preliminary data.</text>
</comment>
<feature type="transmembrane region" description="Helical" evidence="17">
    <location>
        <begin position="210"/>
        <end position="233"/>
    </location>
</feature>
<dbReference type="CDD" id="cd19051">
    <property type="entry name" value="LGIC_TM_cation"/>
    <property type="match status" value="1"/>
</dbReference>
<evidence type="ECO:0000256" key="14">
    <source>
        <dbReference type="ARBA" id="ARBA00023286"/>
    </source>
</evidence>
<keyword evidence="11" id="KW-0675">Receptor</keyword>
<evidence type="ECO:0000256" key="3">
    <source>
        <dbReference type="ARBA" id="ARBA00022475"/>
    </source>
</evidence>
<keyword evidence="7" id="KW-0770">Synapse</keyword>
<sequence length="708" mass="81067">MLSPYCILSNVVAIEAVIGNSLLLFIINSGNSSLSPSHRLAFNSSIGLRIVYLICVAIVSPVSEAKKFRNIVIFNINFWPSEIEDERFRGLVSHQNTKGDAAFLLLSLKEYPNVTVKADSLPPSGSHLFAFFCISLLVLSSKSIMIFCVCRIQMVFCDNWGNLSAKTICLLRQLQLTFLIQSLISLIFFVFPFSLGIVGPVFNVNLRPSLLVVSSILYILFPAFCPWLILVLVQDVRDNAMTIVKRSSISKTRPSVDITSTDSKKQIFKRTSDEKNQLVDVNAWLKMSWFDYSLWWNTTEWEGVSDLRFRKGQLWNPDVLLYNSADPQFDSTYPSNLLVYPNGKVDWIPPGLFRFSCKIDVVWFPFDFQSCSMKFGSWTYDGSKLELRVDDNGFDISNYMPNGEWVLEGTFVKRNIQFYPCCPEPYYDIVFTFVIRRRVLYYAFNLILPCFLITMLTLIGFTLPPDAGEKMSLQITIMLSICIFQNYVAEMSPPTSEAVPFLSAFFAVCMFTCACCVVVTTLALNFHHRNGRSHDMGPFFRYIMLQALPYLLMMKRPGYKARNGKLQKKVDDSDEESDRIKQEIAKTLKMIRVETPRNSTRLIRQSDEDSDNISHLWRNSSHRVPHAVTNPQVPPGHIAQLLVLQQIYAHMAEINSYIDWKEKCIRKENDWKYAAMVVDRLCLLIFTAFLTISTFSLFISVPNLSKSF</sequence>
<dbReference type="Pfam" id="PF10326">
    <property type="entry name" value="7TM_GPCR_Str"/>
    <property type="match status" value="1"/>
</dbReference>
<evidence type="ECO:0000259" key="19">
    <source>
        <dbReference type="Pfam" id="PF02932"/>
    </source>
</evidence>
<feature type="domain" description="Neurotransmitter-gated ion-channel transmembrane" evidence="19">
    <location>
        <begin position="446"/>
        <end position="698"/>
    </location>
</feature>
<gene>
    <name evidence="20" type="ORF">WR25_09355</name>
</gene>
<dbReference type="Proteomes" id="UP000218231">
    <property type="component" value="Unassembled WGS sequence"/>
</dbReference>
<keyword evidence="5" id="KW-0732">Signal</keyword>
<accession>A0A2A2L5F7</accession>
<evidence type="ECO:0000259" key="18">
    <source>
        <dbReference type="Pfam" id="PF02931"/>
    </source>
</evidence>
<dbReference type="InterPro" id="IPR036734">
    <property type="entry name" value="Neur_chan_lig-bd_sf"/>
</dbReference>
<dbReference type="SUPFAM" id="SSF63712">
    <property type="entry name" value="Nicotinic receptor ligand binding domain-like"/>
    <property type="match status" value="1"/>
</dbReference>
<keyword evidence="15 17" id="KW-0407">Ion channel</keyword>
<keyword evidence="10" id="KW-1015">Disulfide bond</keyword>
<protein>
    <recommendedName>
        <fullName evidence="22">Neurotransmitter-gated ion-channel ligand-binding domain-containing protein</fullName>
    </recommendedName>
</protein>
<evidence type="ECO:0000256" key="4">
    <source>
        <dbReference type="ARBA" id="ARBA00022692"/>
    </source>
</evidence>
<dbReference type="InterPro" id="IPR038050">
    <property type="entry name" value="Neuro_actylchol_rec"/>
</dbReference>
<keyword evidence="2 17" id="KW-0813">Transport</keyword>
<dbReference type="FunFam" id="2.70.170.10:FF:000016">
    <property type="entry name" value="Nicotinic acetylcholine receptor subunit"/>
    <property type="match status" value="1"/>
</dbReference>
<dbReference type="CDD" id="cd18997">
    <property type="entry name" value="LGIC_ECD_nAChR"/>
    <property type="match status" value="1"/>
</dbReference>
<comment type="similarity">
    <text evidence="1">Belongs to the ligand-gated ion channel (TC 1.A.9) family. Acetylcholine receptor (TC 1.A.9.1) subfamily.</text>
</comment>
<dbReference type="Gene3D" id="2.70.170.10">
    <property type="entry name" value="Neurotransmitter-gated ion-channel ligand-binding domain"/>
    <property type="match status" value="1"/>
</dbReference>
<evidence type="ECO:0000256" key="13">
    <source>
        <dbReference type="ARBA" id="ARBA00023257"/>
    </source>
</evidence>
<feature type="transmembrane region" description="Helical" evidence="17">
    <location>
        <begin position="6"/>
        <end position="28"/>
    </location>
</feature>
<comment type="caution">
    <text evidence="17">Lacks conserved residue(s) required for the propagation of feature annotation.</text>
</comment>
<dbReference type="GO" id="GO:0004888">
    <property type="term" value="F:transmembrane signaling receptor activity"/>
    <property type="evidence" value="ECO:0007669"/>
    <property type="project" value="InterPro"/>
</dbReference>
<dbReference type="Pfam" id="PF02931">
    <property type="entry name" value="Neur_chan_LBD"/>
    <property type="match status" value="1"/>
</dbReference>
<dbReference type="Gene3D" id="1.20.58.390">
    <property type="entry name" value="Neurotransmitter-gated ion-channel transmembrane domain"/>
    <property type="match status" value="2"/>
</dbReference>
<evidence type="ECO:0000256" key="7">
    <source>
        <dbReference type="ARBA" id="ARBA00023018"/>
    </source>
</evidence>
<comment type="subcellular location">
    <subcellularLocation>
        <location evidence="16">Postsynaptic cell membrane</location>
        <topology evidence="16">Multi-pass membrane protein</topology>
    </subcellularLocation>
</comment>
<keyword evidence="3" id="KW-1003">Cell membrane</keyword>
<dbReference type="InterPro" id="IPR006201">
    <property type="entry name" value="Neur_channel"/>
</dbReference>
<feature type="domain" description="Neurotransmitter-gated ion-channel ligand-binding" evidence="18">
    <location>
        <begin position="273"/>
        <end position="439"/>
    </location>
</feature>
<reference evidence="20 21" key="1">
    <citation type="journal article" date="2017" name="Curr. Biol.">
        <title>Genome architecture and evolution of a unichromosomal asexual nematode.</title>
        <authorList>
            <person name="Fradin H."/>
            <person name="Zegar C."/>
            <person name="Gutwein M."/>
            <person name="Lucas J."/>
            <person name="Kovtun M."/>
            <person name="Corcoran D."/>
            <person name="Baugh L.R."/>
            <person name="Kiontke K."/>
            <person name="Gunsalus K."/>
            <person name="Fitch D.H."/>
            <person name="Piano F."/>
        </authorList>
    </citation>
    <scope>NUCLEOTIDE SEQUENCE [LARGE SCALE GENOMIC DNA]</scope>
    <source>
        <strain evidence="20">PF1309</strain>
    </source>
</reference>
<name>A0A2A2L5F7_9BILA</name>
<dbReference type="AlphaFoldDB" id="A0A2A2L5F7"/>
<dbReference type="STRING" id="2018661.A0A2A2L5F7"/>
<feature type="transmembrane region" description="Helical" evidence="17">
    <location>
        <begin position="176"/>
        <end position="198"/>
    </location>
</feature>
<keyword evidence="6 17" id="KW-1133">Transmembrane helix</keyword>
<dbReference type="FunFam" id="1.20.58.390:FF:000128">
    <property type="entry name" value="Neuronal acetylcholine receptor subunit eat-2"/>
    <property type="match status" value="1"/>
</dbReference>
<keyword evidence="12" id="KW-0325">Glycoprotein</keyword>
<dbReference type="InterPro" id="IPR036719">
    <property type="entry name" value="Neuro-gated_channel_TM_sf"/>
</dbReference>
<keyword evidence="9 17" id="KW-0472">Membrane</keyword>
<dbReference type="Pfam" id="PF02932">
    <property type="entry name" value="Neur_chan_memb"/>
    <property type="match status" value="1"/>
</dbReference>
<evidence type="ECO:0000256" key="8">
    <source>
        <dbReference type="ARBA" id="ARBA00023065"/>
    </source>
</evidence>
<dbReference type="InterPro" id="IPR019428">
    <property type="entry name" value="7TM_GPCR_serpentine_rcpt_Str"/>
</dbReference>
<dbReference type="InterPro" id="IPR006029">
    <property type="entry name" value="Neurotrans-gated_channel_TM"/>
</dbReference>
<evidence type="ECO:0000256" key="12">
    <source>
        <dbReference type="ARBA" id="ARBA00023180"/>
    </source>
</evidence>
<evidence type="ECO:0000256" key="11">
    <source>
        <dbReference type="ARBA" id="ARBA00023170"/>
    </source>
</evidence>
<keyword evidence="14" id="KW-1071">Ligand-gated ion channel</keyword>
<keyword evidence="13" id="KW-0628">Postsynaptic cell membrane</keyword>
<evidence type="ECO:0000256" key="17">
    <source>
        <dbReference type="RuleBase" id="RU000687"/>
    </source>
</evidence>
<evidence type="ECO:0000256" key="5">
    <source>
        <dbReference type="ARBA" id="ARBA00022729"/>
    </source>
</evidence>
<dbReference type="PRINTS" id="PR00252">
    <property type="entry name" value="NRIONCHANNEL"/>
</dbReference>
<dbReference type="InterPro" id="IPR018000">
    <property type="entry name" value="Neurotransmitter_ion_chnl_CS"/>
</dbReference>
<evidence type="ECO:0000256" key="16">
    <source>
        <dbReference type="ARBA" id="ARBA00034104"/>
    </source>
</evidence>
<dbReference type="InterPro" id="IPR006202">
    <property type="entry name" value="Neur_chan_lig-bd"/>
</dbReference>